<evidence type="ECO:0000313" key="12">
    <source>
        <dbReference type="Proteomes" id="UP000198506"/>
    </source>
</evidence>
<gene>
    <name evidence="11" type="ORF">SAMN04487783_2172</name>
</gene>
<comment type="caution">
    <text evidence="11">The sequence shown here is derived from an EMBL/GenBank/DDBJ whole genome shotgun (WGS) entry which is preliminary data.</text>
</comment>
<evidence type="ECO:0000256" key="3">
    <source>
        <dbReference type="ARBA" id="ARBA00022475"/>
    </source>
</evidence>
<comment type="subcellular location">
    <subcellularLocation>
        <location evidence="1">Cell membrane</location>
        <topology evidence="1">Peripheral membrane protein</topology>
    </subcellularLocation>
</comment>
<keyword evidence="9" id="KW-0472">Membrane</keyword>
<dbReference type="GO" id="GO:0006826">
    <property type="term" value="P:iron ion transport"/>
    <property type="evidence" value="ECO:0007669"/>
    <property type="project" value="UniProtKB-KW"/>
</dbReference>
<dbReference type="PROSITE" id="PS00211">
    <property type="entry name" value="ABC_TRANSPORTER_1"/>
    <property type="match status" value="1"/>
</dbReference>
<dbReference type="AlphaFoldDB" id="A0AA94HNL5"/>
<evidence type="ECO:0000256" key="2">
    <source>
        <dbReference type="ARBA" id="ARBA00022448"/>
    </source>
</evidence>
<dbReference type="EMBL" id="FOZN01000003">
    <property type="protein sequence ID" value="SFS15952.1"/>
    <property type="molecule type" value="Genomic_DNA"/>
</dbReference>
<sequence length="252" mass="27507">MIKFHDVTKEYGGHRVLGPVSGRIEAGGITALIGPNGAGKSTLLSIVGRLMQPTSGGASVDGLDVRTAPTRELATRLAILSQEHRLDARITVRDLVAFGRFPHTQGRLTFGDHAHIDRALDFLELTGLQHRYLDELSGGQRQRAFVAMVLAQDTEVVLLDEPLNNLDLKHAVLIMRQLRRAADLLGRTIVIVIHDLAIAAAYADRVIALKQGQIAHSGTVEEVMTAEIVSELYETPVRILEVDGRRVPVVMP</sequence>
<keyword evidence="8" id="KW-0406">Ion transport</keyword>
<dbReference type="PANTHER" id="PTHR42771:SF3">
    <property type="entry name" value="PETROBACTIN IMPORT ATP-BINDING PROTEIN YCLP"/>
    <property type="match status" value="1"/>
</dbReference>
<dbReference type="RefSeq" id="WP_092918678.1">
    <property type="nucleotide sequence ID" value="NZ_FOZN01000003.1"/>
</dbReference>
<organism evidence="11 12">
    <name type="scientific">Agrococcus baldri</name>
    <dbReference type="NCBI Taxonomy" id="153730"/>
    <lineage>
        <taxon>Bacteria</taxon>
        <taxon>Bacillati</taxon>
        <taxon>Actinomycetota</taxon>
        <taxon>Actinomycetes</taxon>
        <taxon>Micrococcales</taxon>
        <taxon>Microbacteriaceae</taxon>
        <taxon>Agrococcus</taxon>
    </lineage>
</organism>
<dbReference type="GO" id="GO:0016887">
    <property type="term" value="F:ATP hydrolysis activity"/>
    <property type="evidence" value="ECO:0007669"/>
    <property type="project" value="InterPro"/>
</dbReference>
<dbReference type="PROSITE" id="PS50893">
    <property type="entry name" value="ABC_TRANSPORTER_2"/>
    <property type="match status" value="1"/>
</dbReference>
<dbReference type="CDD" id="cd03214">
    <property type="entry name" value="ABC_Iron-Siderophores_B12_Hemin"/>
    <property type="match status" value="1"/>
</dbReference>
<reference evidence="11 12" key="1">
    <citation type="submission" date="2016-10" db="EMBL/GenBank/DDBJ databases">
        <authorList>
            <person name="Varghese N."/>
            <person name="Submissions S."/>
        </authorList>
    </citation>
    <scope>NUCLEOTIDE SEQUENCE [LARGE SCALE GENOMIC DNA]</scope>
    <source>
        <strain evidence="11 12">IAM 15147</strain>
    </source>
</reference>
<dbReference type="FunFam" id="3.40.50.300:FF:000134">
    <property type="entry name" value="Iron-enterobactin ABC transporter ATP-binding protein"/>
    <property type="match status" value="1"/>
</dbReference>
<evidence type="ECO:0000256" key="7">
    <source>
        <dbReference type="ARBA" id="ARBA00023004"/>
    </source>
</evidence>
<evidence type="ECO:0000259" key="10">
    <source>
        <dbReference type="PROSITE" id="PS50893"/>
    </source>
</evidence>
<keyword evidence="5" id="KW-0547">Nucleotide-binding</keyword>
<dbReference type="Pfam" id="PF00005">
    <property type="entry name" value="ABC_tran"/>
    <property type="match status" value="1"/>
</dbReference>
<evidence type="ECO:0000256" key="6">
    <source>
        <dbReference type="ARBA" id="ARBA00022840"/>
    </source>
</evidence>
<accession>A0AA94HNL5</accession>
<evidence type="ECO:0000256" key="4">
    <source>
        <dbReference type="ARBA" id="ARBA00022496"/>
    </source>
</evidence>
<keyword evidence="2" id="KW-0813">Transport</keyword>
<feature type="domain" description="ABC transporter" evidence="10">
    <location>
        <begin position="2"/>
        <end position="236"/>
    </location>
</feature>
<dbReference type="GO" id="GO:0005524">
    <property type="term" value="F:ATP binding"/>
    <property type="evidence" value="ECO:0007669"/>
    <property type="project" value="UniProtKB-KW"/>
</dbReference>
<keyword evidence="12" id="KW-1185">Reference proteome</keyword>
<dbReference type="Proteomes" id="UP000198506">
    <property type="component" value="Unassembled WGS sequence"/>
</dbReference>
<dbReference type="InterPro" id="IPR003439">
    <property type="entry name" value="ABC_transporter-like_ATP-bd"/>
</dbReference>
<keyword evidence="3" id="KW-1003">Cell membrane</keyword>
<dbReference type="InterPro" id="IPR017871">
    <property type="entry name" value="ABC_transporter-like_CS"/>
</dbReference>
<dbReference type="SUPFAM" id="SSF52540">
    <property type="entry name" value="P-loop containing nucleoside triphosphate hydrolases"/>
    <property type="match status" value="1"/>
</dbReference>
<keyword evidence="7" id="KW-0408">Iron</keyword>
<dbReference type="InterPro" id="IPR003593">
    <property type="entry name" value="AAA+_ATPase"/>
</dbReference>
<keyword evidence="4" id="KW-0410">Iron transport</keyword>
<keyword evidence="6 11" id="KW-0067">ATP-binding</keyword>
<dbReference type="InterPro" id="IPR051535">
    <property type="entry name" value="Siderophore_ABC-ATPase"/>
</dbReference>
<evidence type="ECO:0000256" key="5">
    <source>
        <dbReference type="ARBA" id="ARBA00022741"/>
    </source>
</evidence>
<dbReference type="Gene3D" id="3.40.50.300">
    <property type="entry name" value="P-loop containing nucleotide triphosphate hydrolases"/>
    <property type="match status" value="1"/>
</dbReference>
<proteinExistence type="predicted"/>
<dbReference type="SMART" id="SM00382">
    <property type="entry name" value="AAA"/>
    <property type="match status" value="1"/>
</dbReference>
<protein>
    <submittedName>
        <fullName evidence="11">Iron complex transport system ATP-binding protein</fullName>
    </submittedName>
</protein>
<evidence type="ECO:0000256" key="1">
    <source>
        <dbReference type="ARBA" id="ARBA00004202"/>
    </source>
</evidence>
<evidence type="ECO:0000256" key="8">
    <source>
        <dbReference type="ARBA" id="ARBA00023065"/>
    </source>
</evidence>
<evidence type="ECO:0000256" key="9">
    <source>
        <dbReference type="ARBA" id="ARBA00023136"/>
    </source>
</evidence>
<dbReference type="PANTHER" id="PTHR42771">
    <property type="entry name" value="IRON(3+)-HYDROXAMATE IMPORT ATP-BINDING PROTEIN FHUC"/>
    <property type="match status" value="1"/>
</dbReference>
<dbReference type="InterPro" id="IPR027417">
    <property type="entry name" value="P-loop_NTPase"/>
</dbReference>
<evidence type="ECO:0000313" key="11">
    <source>
        <dbReference type="EMBL" id="SFS15952.1"/>
    </source>
</evidence>
<dbReference type="GO" id="GO:0005886">
    <property type="term" value="C:plasma membrane"/>
    <property type="evidence" value="ECO:0007669"/>
    <property type="project" value="UniProtKB-SubCell"/>
</dbReference>
<name>A0AA94HNL5_9MICO</name>